<accession>A0A803RBX3</accession>
<dbReference type="Proteomes" id="UP000596661">
    <property type="component" value="Chromosome 1"/>
</dbReference>
<dbReference type="EnsemblPlants" id="novel_model_774_5bd9a17a.1.5bd9b134">
    <property type="protein sequence ID" value="cds.novel_model_774_5bd9a17a.1.5bd9b134"/>
    <property type="gene ID" value="novel_gene_431_5bd9a17a"/>
</dbReference>
<organism evidence="1 2">
    <name type="scientific">Cannabis sativa</name>
    <name type="common">Hemp</name>
    <name type="synonym">Marijuana</name>
    <dbReference type="NCBI Taxonomy" id="3483"/>
    <lineage>
        <taxon>Eukaryota</taxon>
        <taxon>Viridiplantae</taxon>
        <taxon>Streptophyta</taxon>
        <taxon>Embryophyta</taxon>
        <taxon>Tracheophyta</taxon>
        <taxon>Spermatophyta</taxon>
        <taxon>Magnoliopsida</taxon>
        <taxon>eudicotyledons</taxon>
        <taxon>Gunneridae</taxon>
        <taxon>Pentapetalae</taxon>
        <taxon>rosids</taxon>
        <taxon>fabids</taxon>
        <taxon>Rosales</taxon>
        <taxon>Cannabaceae</taxon>
        <taxon>Cannabis</taxon>
    </lineage>
</organism>
<sequence>MKNSKMFWGILKKTLKMECALQKIWGQNMVGTVLFYQCISDLLLYLTELHQKFIAIALQDLQTISMWRVGIATL</sequence>
<dbReference type="Gramene" id="novel_model_774_5bd9a17a.1.5bd9b134">
    <property type="protein sequence ID" value="cds.novel_model_774_5bd9a17a.1.5bd9b134"/>
    <property type="gene ID" value="novel_gene_431_5bd9a17a"/>
</dbReference>
<evidence type="ECO:0000313" key="1">
    <source>
        <dbReference type="EnsemblPlants" id="cds.novel_model_774_5bd9a17a.1.5bd9b134"/>
    </source>
</evidence>
<reference evidence="1" key="1">
    <citation type="submission" date="2018-11" db="EMBL/GenBank/DDBJ databases">
        <authorList>
            <person name="Grassa J C."/>
        </authorList>
    </citation>
    <scope>NUCLEOTIDE SEQUENCE [LARGE SCALE GENOMIC DNA]</scope>
</reference>
<name>A0A803RBX3_CANSA</name>
<dbReference type="EMBL" id="UZAU01000018">
    <property type="status" value="NOT_ANNOTATED_CDS"/>
    <property type="molecule type" value="Genomic_DNA"/>
</dbReference>
<keyword evidence="2" id="KW-1185">Reference proteome</keyword>
<proteinExistence type="predicted"/>
<protein>
    <submittedName>
        <fullName evidence="1">Uncharacterized protein</fullName>
    </submittedName>
</protein>
<reference evidence="1" key="2">
    <citation type="submission" date="2021-03" db="UniProtKB">
        <authorList>
            <consortium name="EnsemblPlants"/>
        </authorList>
    </citation>
    <scope>IDENTIFICATION</scope>
</reference>
<evidence type="ECO:0000313" key="2">
    <source>
        <dbReference type="Proteomes" id="UP000596661"/>
    </source>
</evidence>
<dbReference type="AlphaFoldDB" id="A0A803RBX3"/>